<protein>
    <submittedName>
        <fullName evidence="8">YeiH family putative sulfate export transporter</fullName>
    </submittedName>
</protein>
<keyword evidence="4 7" id="KW-0812">Transmembrane</keyword>
<name>A0A7G5EGN6_9BURK</name>
<feature type="transmembrane region" description="Helical" evidence="7">
    <location>
        <begin position="240"/>
        <end position="258"/>
    </location>
</feature>
<dbReference type="EMBL" id="CP058554">
    <property type="protein sequence ID" value="QMV73161.1"/>
    <property type="molecule type" value="Genomic_DNA"/>
</dbReference>
<comment type="similarity">
    <text evidence="2">Belongs to the UPF0324 family.</text>
</comment>
<dbReference type="InterPro" id="IPR018383">
    <property type="entry name" value="UPF0324_pro"/>
</dbReference>
<feature type="transmembrane region" description="Helical" evidence="7">
    <location>
        <begin position="285"/>
        <end position="307"/>
    </location>
</feature>
<evidence type="ECO:0000256" key="5">
    <source>
        <dbReference type="ARBA" id="ARBA00022989"/>
    </source>
</evidence>
<gene>
    <name evidence="8" type="ORF">HS961_10130</name>
</gene>
<keyword evidence="6 7" id="KW-0472">Membrane</keyword>
<dbReference type="Proteomes" id="UP000515240">
    <property type="component" value="Chromosome"/>
</dbReference>
<dbReference type="PANTHER" id="PTHR30106">
    <property type="entry name" value="INNER MEMBRANE PROTEIN YEIH-RELATED"/>
    <property type="match status" value="1"/>
</dbReference>
<dbReference type="RefSeq" id="WP_182327601.1">
    <property type="nucleotide sequence ID" value="NZ_CP058554.1"/>
</dbReference>
<evidence type="ECO:0000313" key="9">
    <source>
        <dbReference type="Proteomes" id="UP000515240"/>
    </source>
</evidence>
<evidence type="ECO:0000256" key="3">
    <source>
        <dbReference type="ARBA" id="ARBA00022475"/>
    </source>
</evidence>
<evidence type="ECO:0000256" key="2">
    <source>
        <dbReference type="ARBA" id="ARBA00007977"/>
    </source>
</evidence>
<sequence>MSLATPSLSQLRSSHWLDLTKRLAPGLLLCAAIAWLASSLAALPWFGNHGLSALTVAIVIGMLVGNTVYGWVQAPAAAGVGLSKQQLLRLGIILYGLRLTFQDIAAVGAPGVLVDALMLCSTFVLAQWLGQRWLGLDARTSILVGAGSAICGAAAVLATAPVAKARADDVAVAIATVVVFGTLATFLYPVLYPWLAPSLQMSEAGYGLWVGSTVHEVAQVVAAGGAISSSAADTAVVAKMVRVMMLAPFLIALSLWLAKRPGSDASAPQPAASGAVQARQITIPWFALGFVAVAGIHSIGIIPAQALAVGVQWDNALLTMAMAGLGLTTHVRSVRAAGIKPLLLGLVLFVWLVLGGLAVNTWIGGISAL</sequence>
<reference evidence="8 9" key="1">
    <citation type="journal article" date="2020" name="G3 (Bethesda)">
        <title>CeMbio - The Caenorhabditis elegans Microbiome Resource.</title>
        <authorList>
            <person name="Dirksen P."/>
            <person name="Assie A."/>
            <person name="Zimmermann J."/>
            <person name="Zhang F."/>
            <person name="Tietje A.M."/>
            <person name="Marsh S.A."/>
            <person name="Felix M.A."/>
            <person name="Shapira M."/>
            <person name="Kaleta C."/>
            <person name="Schulenburg H."/>
            <person name="Samuel B."/>
        </authorList>
    </citation>
    <scope>NUCLEOTIDE SEQUENCE [LARGE SCALE GENOMIC DNA]</scope>
    <source>
        <strain evidence="8 9">BIGb0172</strain>
    </source>
</reference>
<dbReference type="Pfam" id="PF03601">
    <property type="entry name" value="Cons_hypoth698"/>
    <property type="match status" value="1"/>
</dbReference>
<feature type="transmembrane region" description="Helical" evidence="7">
    <location>
        <begin position="23"/>
        <end position="46"/>
    </location>
</feature>
<evidence type="ECO:0000256" key="7">
    <source>
        <dbReference type="SAM" id="Phobius"/>
    </source>
</evidence>
<accession>A0A7G5EGN6</accession>
<keyword evidence="5 7" id="KW-1133">Transmembrane helix</keyword>
<evidence type="ECO:0000256" key="1">
    <source>
        <dbReference type="ARBA" id="ARBA00004651"/>
    </source>
</evidence>
<comment type="subcellular location">
    <subcellularLocation>
        <location evidence="1">Cell membrane</location>
        <topology evidence="1">Multi-pass membrane protein</topology>
    </subcellularLocation>
</comment>
<evidence type="ECO:0000313" key="8">
    <source>
        <dbReference type="EMBL" id="QMV73161.1"/>
    </source>
</evidence>
<dbReference type="AlphaFoldDB" id="A0A7G5EGN6"/>
<dbReference type="GO" id="GO:0005886">
    <property type="term" value="C:plasma membrane"/>
    <property type="evidence" value="ECO:0007669"/>
    <property type="project" value="UniProtKB-SubCell"/>
</dbReference>
<feature type="transmembrane region" description="Helical" evidence="7">
    <location>
        <begin position="343"/>
        <end position="363"/>
    </location>
</feature>
<dbReference type="PANTHER" id="PTHR30106:SF2">
    <property type="entry name" value="UPF0324 INNER MEMBRANE PROTEIN YEIH"/>
    <property type="match status" value="1"/>
</dbReference>
<feature type="transmembrane region" description="Helical" evidence="7">
    <location>
        <begin position="170"/>
        <end position="191"/>
    </location>
</feature>
<feature type="transmembrane region" description="Helical" evidence="7">
    <location>
        <begin position="313"/>
        <end position="331"/>
    </location>
</feature>
<evidence type="ECO:0000256" key="6">
    <source>
        <dbReference type="ARBA" id="ARBA00023136"/>
    </source>
</evidence>
<dbReference type="InterPro" id="IPR004630">
    <property type="entry name" value="UPF0324_YeiH-like"/>
</dbReference>
<feature type="transmembrane region" description="Helical" evidence="7">
    <location>
        <begin position="142"/>
        <end position="163"/>
    </location>
</feature>
<evidence type="ECO:0000256" key="4">
    <source>
        <dbReference type="ARBA" id="ARBA00022692"/>
    </source>
</evidence>
<dbReference type="NCBIfam" id="TIGR00698">
    <property type="entry name" value="YeiH family putative sulfate export transporter"/>
    <property type="match status" value="1"/>
</dbReference>
<keyword evidence="9" id="KW-1185">Reference proteome</keyword>
<dbReference type="KEGG" id="cpis:HS961_10130"/>
<keyword evidence="3" id="KW-1003">Cell membrane</keyword>
<feature type="transmembrane region" description="Helical" evidence="7">
    <location>
        <begin position="104"/>
        <end position="130"/>
    </location>
</feature>
<feature type="transmembrane region" description="Helical" evidence="7">
    <location>
        <begin position="53"/>
        <end position="72"/>
    </location>
</feature>
<organism evidence="8 9">
    <name type="scientific">Comamonas piscis</name>
    <dbReference type="NCBI Taxonomy" id="1562974"/>
    <lineage>
        <taxon>Bacteria</taxon>
        <taxon>Pseudomonadati</taxon>
        <taxon>Pseudomonadota</taxon>
        <taxon>Betaproteobacteria</taxon>
        <taxon>Burkholderiales</taxon>
        <taxon>Comamonadaceae</taxon>
        <taxon>Comamonas</taxon>
    </lineage>
</organism>
<proteinExistence type="inferred from homology"/>